<dbReference type="InterPro" id="IPR050109">
    <property type="entry name" value="HTH-type_TetR-like_transc_reg"/>
</dbReference>
<dbReference type="GO" id="GO:0003700">
    <property type="term" value="F:DNA-binding transcription factor activity"/>
    <property type="evidence" value="ECO:0007669"/>
    <property type="project" value="TreeGrafter"/>
</dbReference>
<dbReference type="PANTHER" id="PTHR30055">
    <property type="entry name" value="HTH-TYPE TRANSCRIPTIONAL REGULATOR RUTR"/>
    <property type="match status" value="1"/>
</dbReference>
<dbReference type="SUPFAM" id="SSF48498">
    <property type="entry name" value="Tetracyclin repressor-like, C-terminal domain"/>
    <property type="match status" value="1"/>
</dbReference>
<protein>
    <submittedName>
        <fullName evidence="8">TetR/AcrR family transcriptional regulator</fullName>
    </submittedName>
</protein>
<keyword evidence="1" id="KW-0678">Repressor</keyword>
<dbReference type="InterPro" id="IPR036271">
    <property type="entry name" value="Tet_transcr_reg_TetR-rel_C_sf"/>
</dbReference>
<dbReference type="InterPro" id="IPR039538">
    <property type="entry name" value="BetI_C"/>
</dbReference>
<sequence length="200" mass="21130">MPRTVDRAQQRRQIGAAVLRLAAEQGLDEVSVRTVAAAAGRSPGAVQKYFRTKDELLAFAAELAGERVEERMAAVERGLPPREALRALVLATLPVDAERRAEAAAQLAFATRAAHHPGLGAIRRQVDQGVREALGGWLASAGHGRGPDPAADCLALADAVLALSDGLALRLLYAPDDRDALLCALDRALEALLPPPVPHP</sequence>
<keyword evidence="4" id="KW-0804">Transcription</keyword>
<organism evidence="7 9">
    <name type="scientific">Streptomyces nigrescens</name>
    <dbReference type="NCBI Taxonomy" id="1920"/>
    <lineage>
        <taxon>Bacteria</taxon>
        <taxon>Bacillati</taxon>
        <taxon>Actinomycetota</taxon>
        <taxon>Actinomycetes</taxon>
        <taxon>Kitasatosporales</taxon>
        <taxon>Streptomycetaceae</taxon>
        <taxon>Streptomyces</taxon>
    </lineage>
</organism>
<evidence type="ECO:0000256" key="1">
    <source>
        <dbReference type="ARBA" id="ARBA00022491"/>
    </source>
</evidence>
<evidence type="ECO:0000259" key="6">
    <source>
        <dbReference type="PROSITE" id="PS50977"/>
    </source>
</evidence>
<dbReference type="Proteomes" id="UP000429552">
    <property type="component" value="Unassembled WGS sequence"/>
</dbReference>
<dbReference type="SUPFAM" id="SSF46689">
    <property type="entry name" value="Homeodomain-like"/>
    <property type="match status" value="1"/>
</dbReference>
<dbReference type="Pfam" id="PF13977">
    <property type="entry name" value="TetR_C_6"/>
    <property type="match status" value="1"/>
</dbReference>
<dbReference type="AlphaFoldDB" id="A0A640TMH9"/>
<evidence type="ECO:0000313" key="8">
    <source>
        <dbReference type="EMBL" id="WAT98995.1"/>
    </source>
</evidence>
<dbReference type="EMBL" id="BLIP01000001">
    <property type="protein sequence ID" value="GFE24678.1"/>
    <property type="molecule type" value="Genomic_DNA"/>
</dbReference>
<evidence type="ECO:0000313" key="10">
    <source>
        <dbReference type="Proteomes" id="UP001210609"/>
    </source>
</evidence>
<keyword evidence="2" id="KW-0805">Transcription regulation</keyword>
<evidence type="ECO:0000313" key="9">
    <source>
        <dbReference type="Proteomes" id="UP000429552"/>
    </source>
</evidence>
<evidence type="ECO:0000256" key="5">
    <source>
        <dbReference type="PROSITE-ProRule" id="PRU00335"/>
    </source>
</evidence>
<feature type="DNA-binding region" description="H-T-H motif" evidence="5">
    <location>
        <begin position="31"/>
        <end position="50"/>
    </location>
</feature>
<keyword evidence="3 5" id="KW-0238">DNA-binding</keyword>
<evidence type="ECO:0000256" key="2">
    <source>
        <dbReference type="ARBA" id="ARBA00023015"/>
    </source>
</evidence>
<keyword evidence="10" id="KW-1185">Reference proteome</keyword>
<accession>A0A640TMH9</accession>
<name>A0A640TMH9_STRNI</name>
<dbReference type="PROSITE" id="PS50977">
    <property type="entry name" value="HTH_TETR_2"/>
    <property type="match status" value="1"/>
</dbReference>
<evidence type="ECO:0000256" key="3">
    <source>
        <dbReference type="ARBA" id="ARBA00023125"/>
    </source>
</evidence>
<dbReference type="InterPro" id="IPR001647">
    <property type="entry name" value="HTH_TetR"/>
</dbReference>
<dbReference type="RefSeq" id="WP_229838193.1">
    <property type="nucleotide sequence ID" value="NZ_BLIP01000001.1"/>
</dbReference>
<dbReference type="Proteomes" id="UP001210609">
    <property type="component" value="Chromosome"/>
</dbReference>
<proteinExistence type="predicted"/>
<dbReference type="GO" id="GO:0000976">
    <property type="term" value="F:transcription cis-regulatory region binding"/>
    <property type="evidence" value="ECO:0007669"/>
    <property type="project" value="TreeGrafter"/>
</dbReference>
<reference evidence="8 10" key="2">
    <citation type="submission" date="2022-12" db="EMBL/GenBank/DDBJ databases">
        <authorList>
            <person name="Ruckert C."/>
            <person name="Busche T."/>
            <person name="Kalinowski J."/>
            <person name="Wittmann C."/>
        </authorList>
    </citation>
    <scope>NUCLEOTIDE SEQUENCE [LARGE SCALE GENOMIC DNA]</scope>
    <source>
        <strain evidence="8 10">DSM 40555</strain>
    </source>
</reference>
<evidence type="ECO:0000313" key="7">
    <source>
        <dbReference type="EMBL" id="GFE24678.1"/>
    </source>
</evidence>
<evidence type="ECO:0000256" key="4">
    <source>
        <dbReference type="ARBA" id="ARBA00023163"/>
    </source>
</evidence>
<dbReference type="Pfam" id="PF00440">
    <property type="entry name" value="TetR_N"/>
    <property type="match status" value="1"/>
</dbReference>
<feature type="domain" description="HTH tetR-type" evidence="6">
    <location>
        <begin position="8"/>
        <end position="68"/>
    </location>
</feature>
<dbReference type="EMBL" id="CP114202">
    <property type="protein sequence ID" value="WAT98995.1"/>
    <property type="molecule type" value="Genomic_DNA"/>
</dbReference>
<dbReference type="Gene3D" id="1.10.357.10">
    <property type="entry name" value="Tetracycline Repressor, domain 2"/>
    <property type="match status" value="1"/>
</dbReference>
<reference evidence="7 9" key="1">
    <citation type="submission" date="2019-12" db="EMBL/GenBank/DDBJ databases">
        <title>Whole genome shotgun sequence of Streptomyces libani subsp. libani NBRC 13452.</title>
        <authorList>
            <person name="Ichikawa N."/>
            <person name="Kimura A."/>
            <person name="Kitahashi Y."/>
            <person name="Komaki H."/>
            <person name="Tamura T."/>
        </authorList>
    </citation>
    <scope>NUCLEOTIDE SEQUENCE [LARGE SCALE GENOMIC DNA]</scope>
    <source>
        <strain evidence="7 9">NBRC 13452</strain>
    </source>
</reference>
<gene>
    <name evidence="7" type="ORF">Sliba_51310</name>
    <name evidence="8" type="ORF">STRLI_005114</name>
</gene>
<dbReference type="InterPro" id="IPR009057">
    <property type="entry name" value="Homeodomain-like_sf"/>
</dbReference>
<dbReference type="PANTHER" id="PTHR30055:SF234">
    <property type="entry name" value="HTH-TYPE TRANSCRIPTIONAL REGULATOR BETI"/>
    <property type="match status" value="1"/>
</dbReference>